<evidence type="ECO:0000256" key="1">
    <source>
        <dbReference type="SAM" id="SignalP"/>
    </source>
</evidence>
<dbReference type="eggNOG" id="COG3528">
    <property type="taxonomic scope" value="Bacteria"/>
</dbReference>
<keyword evidence="3" id="KW-1185">Reference proteome</keyword>
<dbReference type="OrthoDB" id="622552at2"/>
<keyword evidence="1" id="KW-0732">Signal</keyword>
<name>A0A081PG74_9SPHI</name>
<comment type="caution">
    <text evidence="2">The sequence shown here is derived from an EMBL/GenBank/DDBJ whole genome shotgun (WGS) entry which is preliminary data.</text>
</comment>
<evidence type="ECO:0008006" key="4">
    <source>
        <dbReference type="Google" id="ProtNLM"/>
    </source>
</evidence>
<feature type="chain" id="PRO_5001761771" description="Outer membrane protein" evidence="1">
    <location>
        <begin position="22"/>
        <end position="317"/>
    </location>
</feature>
<dbReference type="Proteomes" id="UP000028007">
    <property type="component" value="Unassembled WGS sequence"/>
</dbReference>
<organism evidence="2 3">
    <name type="scientific">Pedobacter antarcticus 4BY</name>
    <dbReference type="NCBI Taxonomy" id="1358423"/>
    <lineage>
        <taxon>Bacteria</taxon>
        <taxon>Pseudomonadati</taxon>
        <taxon>Bacteroidota</taxon>
        <taxon>Sphingobacteriia</taxon>
        <taxon>Sphingobacteriales</taxon>
        <taxon>Sphingobacteriaceae</taxon>
        <taxon>Pedobacter</taxon>
    </lineage>
</organism>
<dbReference type="RefSeq" id="WP_037441433.1">
    <property type="nucleotide sequence ID" value="NZ_JNFF01000063.1"/>
</dbReference>
<gene>
    <name evidence="2" type="ORF">N180_16895</name>
</gene>
<dbReference type="InterPro" id="IPR037107">
    <property type="entry name" value="Put_OMP_sf"/>
</dbReference>
<accession>A0A081PG74</accession>
<reference evidence="2 3" key="1">
    <citation type="journal article" date="1992" name="Int. J. Syst. Bacteriol.">
        <title>Sphingobacterium antarcticus sp. nov. a Psychrotrophic Bacterium from the Soils of Schirmacher Oasis, Antarctica.</title>
        <authorList>
            <person name="Shivaji S."/>
            <person name="Ray M.K."/>
            <person name="Rao N.S."/>
            <person name="Saiserr L."/>
            <person name="Jagannadham M.V."/>
            <person name="Kumar G.S."/>
            <person name="Reddy G."/>
            <person name="Bhargava P.M."/>
        </authorList>
    </citation>
    <scope>NUCLEOTIDE SEQUENCE [LARGE SCALE GENOMIC DNA]</scope>
    <source>
        <strain evidence="2 3">4BY</strain>
    </source>
</reference>
<evidence type="ECO:0000313" key="3">
    <source>
        <dbReference type="Proteomes" id="UP000028007"/>
    </source>
</evidence>
<evidence type="ECO:0000313" key="2">
    <source>
        <dbReference type="EMBL" id="KEQ29697.1"/>
    </source>
</evidence>
<dbReference type="InterPro" id="IPR018707">
    <property type="entry name" value="LpxR"/>
</dbReference>
<dbReference type="PROSITE" id="PS51257">
    <property type="entry name" value="PROKAR_LIPOPROTEIN"/>
    <property type="match status" value="1"/>
</dbReference>
<proteinExistence type="predicted"/>
<dbReference type="Gene3D" id="2.40.128.140">
    <property type="entry name" value="Outer membrane protein"/>
    <property type="match status" value="1"/>
</dbReference>
<dbReference type="AlphaFoldDB" id="A0A081PG74"/>
<sequence>MKYYRYLSFFFLILLGCSAQAQNFKNELGFNSDNDSYLGQGSDRYYTNGLFLNFRHAPDQQQLKEGLEKKIYSFTLGQQMFNPYSGYAPDPAKQDRPFAGYLFAEAGLQLLYSNESILKTKVQVGTTGKNSLAEAGQKLLHKTFGFYETGGWDQQIRNELAINLSAQYTRLLTRFAEDAVDLSLDSYANLGTTFSGAGAGLLIRTGKINQLFNAAYSNAVIGNQPKTKALVKHEIFFYARPQINVVAYDATIQGSMFNNSSPVTFGAKPIVFSQLLGINYSSQRFSADYSMTFKTKEVKSSAAAHQFGTISLAYRFN</sequence>
<feature type="signal peptide" evidence="1">
    <location>
        <begin position="1"/>
        <end position="21"/>
    </location>
</feature>
<dbReference type="Pfam" id="PF09982">
    <property type="entry name" value="LpxR"/>
    <property type="match status" value="1"/>
</dbReference>
<dbReference type="EMBL" id="JNFF01000063">
    <property type="protein sequence ID" value="KEQ29697.1"/>
    <property type="molecule type" value="Genomic_DNA"/>
</dbReference>
<protein>
    <recommendedName>
        <fullName evidence="4">Outer membrane protein</fullName>
    </recommendedName>
</protein>